<gene>
    <name evidence="4" type="ORF">URODEC1_LOCUS89940</name>
</gene>
<dbReference type="PANTHER" id="PTHR13683">
    <property type="entry name" value="ASPARTYL PROTEASES"/>
    <property type="match status" value="1"/>
</dbReference>
<evidence type="ECO:0000313" key="5">
    <source>
        <dbReference type="Proteomes" id="UP001497457"/>
    </source>
</evidence>
<evidence type="ECO:0000313" key="4">
    <source>
        <dbReference type="EMBL" id="CAL5047456.1"/>
    </source>
</evidence>
<dbReference type="SUPFAM" id="SSF50630">
    <property type="entry name" value="Acid proteases"/>
    <property type="match status" value="1"/>
</dbReference>
<name>A0ABC9DZ55_9POAL</name>
<dbReference type="Pfam" id="PF14541">
    <property type="entry name" value="TAXi_C"/>
    <property type="match status" value="1"/>
</dbReference>
<dbReference type="InterPro" id="IPR001461">
    <property type="entry name" value="Aspartic_peptidase_A1"/>
</dbReference>
<accession>A0ABC9DZ55</accession>
<organism evidence="4 5">
    <name type="scientific">Urochloa decumbens</name>
    <dbReference type="NCBI Taxonomy" id="240449"/>
    <lineage>
        <taxon>Eukaryota</taxon>
        <taxon>Viridiplantae</taxon>
        <taxon>Streptophyta</taxon>
        <taxon>Embryophyta</taxon>
        <taxon>Tracheophyta</taxon>
        <taxon>Spermatophyta</taxon>
        <taxon>Magnoliopsida</taxon>
        <taxon>Liliopsida</taxon>
        <taxon>Poales</taxon>
        <taxon>Poaceae</taxon>
        <taxon>PACMAD clade</taxon>
        <taxon>Panicoideae</taxon>
        <taxon>Panicodae</taxon>
        <taxon>Paniceae</taxon>
        <taxon>Melinidinae</taxon>
        <taxon>Urochloa</taxon>
    </lineage>
</organism>
<dbReference type="Proteomes" id="UP001497457">
    <property type="component" value="Chromosome 35b"/>
</dbReference>
<evidence type="ECO:0000259" key="3">
    <source>
        <dbReference type="PROSITE" id="PS51767"/>
    </source>
</evidence>
<dbReference type="EMBL" id="OZ075145">
    <property type="protein sequence ID" value="CAL5047456.1"/>
    <property type="molecule type" value="Genomic_DNA"/>
</dbReference>
<dbReference type="AlphaFoldDB" id="A0ABC9DZ55"/>
<evidence type="ECO:0000256" key="2">
    <source>
        <dbReference type="SAM" id="MobiDB-lite"/>
    </source>
</evidence>
<feature type="region of interest" description="Disordered" evidence="2">
    <location>
        <begin position="114"/>
        <end position="140"/>
    </location>
</feature>
<comment type="similarity">
    <text evidence="1">Belongs to the peptidase A1 family.</text>
</comment>
<dbReference type="Gene3D" id="2.40.70.10">
    <property type="entry name" value="Acid Proteases"/>
    <property type="match status" value="2"/>
</dbReference>
<reference evidence="4" key="1">
    <citation type="submission" date="2024-10" db="EMBL/GenBank/DDBJ databases">
        <authorList>
            <person name="Ryan C."/>
        </authorList>
    </citation>
    <scope>NUCLEOTIDE SEQUENCE [LARGE SCALE GENOMIC DNA]</scope>
</reference>
<feature type="domain" description="Peptidase A1" evidence="3">
    <location>
        <begin position="73"/>
        <end position="385"/>
    </location>
</feature>
<feature type="compositionally biased region" description="Basic residues" evidence="2">
    <location>
        <begin position="123"/>
        <end position="134"/>
    </location>
</feature>
<dbReference type="PROSITE" id="PS51767">
    <property type="entry name" value="PEPTIDASE_A1"/>
    <property type="match status" value="1"/>
</dbReference>
<proteinExistence type="inferred from homology"/>
<dbReference type="InterPro" id="IPR033121">
    <property type="entry name" value="PEPTIDASE_A1"/>
</dbReference>
<protein>
    <recommendedName>
        <fullName evidence="3">Peptidase A1 domain-containing protein</fullName>
    </recommendedName>
</protein>
<dbReference type="PANTHER" id="PTHR13683:SF669">
    <property type="entry name" value="ASPARTYL PROTEASE AED1"/>
    <property type="match status" value="1"/>
</dbReference>
<evidence type="ECO:0000256" key="1">
    <source>
        <dbReference type="ARBA" id="ARBA00007447"/>
    </source>
</evidence>
<dbReference type="InterPro" id="IPR021109">
    <property type="entry name" value="Peptidase_aspartic_dom_sf"/>
</dbReference>
<keyword evidence="5" id="KW-1185">Reference proteome</keyword>
<sequence>MIRVSNSPVIPSIQKRRHAIATHPPLRPVLAGRLQRNPVARAKTLRRDHVCAAYIHAKVSGRNGTKELQQSAVTIPTSPGSSVDTAEYVITVGISTPAVSQAMSIGNSAPAAAPTCRGCSARRAPRGRATRRRSATTGTYGSDTLGLTSADVVKSFRFGCSHRAAGFAGHMDSLMGLGGDLRATARRSPTASRGRRGPPLGSSPLGLGVAVGASSSGFARTPMVRFKNAPTFYGVFPQAITVVATRLDVPASVFSGVSVIDSGTVTFSKKKKKKKNSGTVITRLPPTAVQECDEGVPVPGPRQLQGSLLDTCFDFNGLSTITVPKITLTFSSGAALDVRPLRILFGSCLAFAATGQDGDTGILGNVQQRTVEVLYDVAGRTVGFRPGAC</sequence>
<dbReference type="InterPro" id="IPR032799">
    <property type="entry name" value="TAXi_C"/>
</dbReference>